<keyword evidence="2" id="KW-0238">DNA-binding</keyword>
<dbReference type="SUPFAM" id="SSF52540">
    <property type="entry name" value="P-loop containing nucleoside triphosphate hydrolases"/>
    <property type="match status" value="1"/>
</dbReference>
<evidence type="ECO:0000313" key="6">
    <source>
        <dbReference type="Proteomes" id="UP000294901"/>
    </source>
</evidence>
<dbReference type="Pfam" id="PF13191">
    <property type="entry name" value="AAA_16"/>
    <property type="match status" value="1"/>
</dbReference>
<evidence type="ECO:0000256" key="2">
    <source>
        <dbReference type="ARBA" id="ARBA00023125"/>
    </source>
</evidence>
<feature type="domain" description="HTH luxR-type" evidence="4">
    <location>
        <begin position="828"/>
        <end position="893"/>
    </location>
</feature>
<keyword evidence="1" id="KW-0805">Transcription regulation</keyword>
<dbReference type="RefSeq" id="WP_133879070.1">
    <property type="nucleotide sequence ID" value="NZ_BOMD01000117.1"/>
</dbReference>
<keyword evidence="3" id="KW-0804">Transcription</keyword>
<dbReference type="InterPro" id="IPR027417">
    <property type="entry name" value="P-loop_NTPase"/>
</dbReference>
<comment type="caution">
    <text evidence="5">The sequence shown here is derived from an EMBL/GenBank/DDBJ whole genome shotgun (WGS) entry which is preliminary data.</text>
</comment>
<dbReference type="PANTHER" id="PTHR44688">
    <property type="entry name" value="DNA-BINDING TRANSCRIPTIONAL ACTIVATOR DEVR_DOSR"/>
    <property type="match status" value="1"/>
</dbReference>
<dbReference type="CDD" id="cd06170">
    <property type="entry name" value="LuxR_C_like"/>
    <property type="match status" value="1"/>
</dbReference>
<dbReference type="PROSITE" id="PS50043">
    <property type="entry name" value="HTH_LUXR_2"/>
    <property type="match status" value="1"/>
</dbReference>
<proteinExistence type="predicted"/>
<dbReference type="GO" id="GO:0006355">
    <property type="term" value="P:regulation of DNA-templated transcription"/>
    <property type="evidence" value="ECO:0007669"/>
    <property type="project" value="InterPro"/>
</dbReference>
<protein>
    <submittedName>
        <fullName evidence="5">Regulatory LuxR family protein</fullName>
    </submittedName>
</protein>
<dbReference type="EMBL" id="SNWR01000002">
    <property type="protein sequence ID" value="TDO33195.1"/>
    <property type="molecule type" value="Genomic_DNA"/>
</dbReference>
<evidence type="ECO:0000259" key="4">
    <source>
        <dbReference type="PROSITE" id="PS50043"/>
    </source>
</evidence>
<keyword evidence="6" id="KW-1185">Reference proteome</keyword>
<dbReference type="Gene3D" id="1.10.10.10">
    <property type="entry name" value="Winged helix-like DNA-binding domain superfamily/Winged helix DNA-binding domain"/>
    <property type="match status" value="1"/>
</dbReference>
<name>A0A4R6JF44_9ACTN</name>
<gene>
    <name evidence="5" type="ORF">C8E87_8682</name>
</gene>
<accession>A0A4R6JF44</accession>
<dbReference type="SMART" id="SM00421">
    <property type="entry name" value="HTH_LUXR"/>
    <property type="match status" value="1"/>
</dbReference>
<dbReference type="OrthoDB" id="3178131at2"/>
<dbReference type="InterPro" id="IPR041664">
    <property type="entry name" value="AAA_16"/>
</dbReference>
<dbReference type="PRINTS" id="PR00038">
    <property type="entry name" value="HTHLUXR"/>
</dbReference>
<dbReference type="Proteomes" id="UP000294901">
    <property type="component" value="Unassembled WGS sequence"/>
</dbReference>
<dbReference type="Gene3D" id="1.25.40.10">
    <property type="entry name" value="Tetratricopeptide repeat domain"/>
    <property type="match status" value="1"/>
</dbReference>
<dbReference type="AlphaFoldDB" id="A0A4R6JF44"/>
<dbReference type="InterPro" id="IPR016032">
    <property type="entry name" value="Sig_transdc_resp-reg_C-effctor"/>
</dbReference>
<dbReference type="InterPro" id="IPR036388">
    <property type="entry name" value="WH-like_DNA-bd_sf"/>
</dbReference>
<dbReference type="PANTHER" id="PTHR44688:SF16">
    <property type="entry name" value="DNA-BINDING TRANSCRIPTIONAL ACTIVATOR DEVR_DOSR"/>
    <property type="match status" value="1"/>
</dbReference>
<reference evidence="5 6" key="1">
    <citation type="submission" date="2019-03" db="EMBL/GenBank/DDBJ databases">
        <title>Sequencing the genomes of 1000 actinobacteria strains.</title>
        <authorList>
            <person name="Klenk H.-P."/>
        </authorList>
    </citation>
    <scope>NUCLEOTIDE SEQUENCE [LARGE SCALE GENOMIC DNA]</scope>
    <source>
        <strain evidence="5 6">DSM 43805</strain>
    </source>
</reference>
<dbReference type="GO" id="GO:0003677">
    <property type="term" value="F:DNA binding"/>
    <property type="evidence" value="ECO:0007669"/>
    <property type="project" value="UniProtKB-KW"/>
</dbReference>
<dbReference type="SUPFAM" id="SSF46894">
    <property type="entry name" value="C-terminal effector domain of the bipartite response regulators"/>
    <property type="match status" value="1"/>
</dbReference>
<dbReference type="Pfam" id="PF00196">
    <property type="entry name" value="GerE"/>
    <property type="match status" value="1"/>
</dbReference>
<sequence length="896" mass="94663">MTLVERAEALAVLRELTDRAVGGRGRAAVMSGAAGTGKTALLGVLAGLATEAGATVLMAGGARAEQNVSLGLLNQLFHDAPRAAGLRSRAPGEAADLAEPCGALLGLAARRPLALLVDDIQWSDQASADCLAYLARRMRQAPILLVVAGGQAPAHATGLCAELSRPPHGTRLRLSSLSADGVRYAAAGLVGPDAARRWSSRWHAWSGGNPLLLNGLLEDHAAAGFDEEPADAMAGGTYGHAVVTVLDKGDPPVAEVGRALAITGDPKDVAELLGIDAGAVARAVHFLTAAGVLAQGRFRHPAAARAVLAVPDGETLERLHHRAAVLAFRGGAAPERVADHLVRADTATEPWAVPLLENAARLALRDGKVERGIAYLRLARRVCTDERRPSLTTLQLVAEWQVNPARCTDLIAELLTAARAGRLHHHDALTLAKALLWLGRTGPAEEVLGRLPSDAVAAGQEFLVELLASRPWIRATYPAFEKLLGKPSRRNGLPAMTVPGVRRVDAATSLVRALERRPVHGAAPVGVDILRGAHVDESSLETIESGLLALVYTDHAEDAAPWCDRFLAEVTGRESPGWHAGLRAIRAEIAFRLGDLTAAADHARAALTLMPPSSWGVAVGGPLATAVQASVAMGDLDEAGRWLDQPVPEGLPGTRSAVLYLQARGRYSLVAGHHELALRDFTRCGELLTGWSFDGAGMVAWRLDLAETHIATGSLDLAVKHIEDELARANGLPRVRGMATRMLAATSAPGHRPTLLREAGNLLQHCGDRYELARTLQALAEAHEALGEFRRMATIGDRARSLADACRIPLGGALLTPAEPLAPAGERPEEPVSRLSDAERRVAALAALGHTNREIADKLFVTLSTVEQHLTKIYRKLNVSRRADLPASLVLSRAAA</sequence>
<organism evidence="5 6">
    <name type="scientific">Paractinoplanes brasiliensis</name>
    <dbReference type="NCBI Taxonomy" id="52695"/>
    <lineage>
        <taxon>Bacteria</taxon>
        <taxon>Bacillati</taxon>
        <taxon>Actinomycetota</taxon>
        <taxon>Actinomycetes</taxon>
        <taxon>Micromonosporales</taxon>
        <taxon>Micromonosporaceae</taxon>
        <taxon>Paractinoplanes</taxon>
    </lineage>
</organism>
<dbReference type="InterPro" id="IPR011990">
    <property type="entry name" value="TPR-like_helical_dom_sf"/>
</dbReference>
<evidence type="ECO:0000256" key="3">
    <source>
        <dbReference type="ARBA" id="ARBA00023163"/>
    </source>
</evidence>
<evidence type="ECO:0000313" key="5">
    <source>
        <dbReference type="EMBL" id="TDO33195.1"/>
    </source>
</evidence>
<dbReference type="InterPro" id="IPR000792">
    <property type="entry name" value="Tscrpt_reg_LuxR_C"/>
</dbReference>
<evidence type="ECO:0000256" key="1">
    <source>
        <dbReference type="ARBA" id="ARBA00023015"/>
    </source>
</evidence>